<feature type="domain" description="Rhodopsin" evidence="8">
    <location>
        <begin position="44"/>
        <end position="291"/>
    </location>
</feature>
<comment type="subcellular location">
    <subcellularLocation>
        <location evidence="1">Membrane</location>
        <topology evidence="1">Multi-pass membrane protein</topology>
    </subcellularLocation>
</comment>
<evidence type="ECO:0000313" key="9">
    <source>
        <dbReference type="EMBL" id="TGZ76211.1"/>
    </source>
</evidence>
<feature type="transmembrane region" description="Helical" evidence="7">
    <location>
        <begin position="26"/>
        <end position="48"/>
    </location>
</feature>
<evidence type="ECO:0000256" key="5">
    <source>
        <dbReference type="ARBA" id="ARBA00038359"/>
    </source>
</evidence>
<keyword evidence="2 7" id="KW-0812">Transmembrane</keyword>
<dbReference type="EMBL" id="ML220197">
    <property type="protein sequence ID" value="TGZ76211.1"/>
    <property type="molecule type" value="Genomic_DNA"/>
</dbReference>
<sequence length="351" mass="38665">MSTRADGVVETGPSPVDQPTDSRGPLLAVAISIFTAITLIVMTMRILGRALFIKRIGADDITILAATIFAIALSVVSLVSIPYGLGRHFHLVKSDEYQMIMHLGYFNHLSSLISLGFTRASILLQVLRLAPTSKLRRILQGLLILSTIFTIITLFSHILICGAQPSLYWTTVKAITGEKPCMPYFRLQQVTSAWTITLDFLVWLSPLRLVWMVKLRLWEKSVLLGAFAVGAIVWISGIIRICLIANDFSKTTDANVAPDPTYGMAVIALWFTLEAHAAIICTSLPALRPVVGWCFPKLQVAGSRSGRTAGSSTGNMREDFQASKKSVKRLHSHQDCSTEDIMMSVQSDDWK</sequence>
<dbReference type="PANTHER" id="PTHR33048:SF47">
    <property type="entry name" value="INTEGRAL MEMBRANE PROTEIN-RELATED"/>
    <property type="match status" value="1"/>
</dbReference>
<feature type="transmembrane region" description="Helical" evidence="7">
    <location>
        <begin position="60"/>
        <end position="85"/>
    </location>
</feature>
<evidence type="ECO:0000313" key="10">
    <source>
        <dbReference type="Proteomes" id="UP000298138"/>
    </source>
</evidence>
<keyword evidence="4 7" id="KW-0472">Membrane</keyword>
<gene>
    <name evidence="9" type="ORF">EX30DRAFT_345075</name>
</gene>
<evidence type="ECO:0000256" key="6">
    <source>
        <dbReference type="SAM" id="MobiDB-lite"/>
    </source>
</evidence>
<dbReference type="InterPro" id="IPR049326">
    <property type="entry name" value="Rhodopsin_dom_fungi"/>
</dbReference>
<protein>
    <recommendedName>
        <fullName evidence="8">Rhodopsin domain-containing protein</fullName>
    </recommendedName>
</protein>
<dbReference type="PANTHER" id="PTHR33048">
    <property type="entry name" value="PTH11-LIKE INTEGRAL MEMBRANE PROTEIN (AFU_ORTHOLOGUE AFUA_5G11245)"/>
    <property type="match status" value="1"/>
</dbReference>
<dbReference type="OrthoDB" id="3923077at2759"/>
<feature type="transmembrane region" description="Helical" evidence="7">
    <location>
        <begin position="105"/>
        <end position="127"/>
    </location>
</feature>
<feature type="transmembrane region" description="Helical" evidence="7">
    <location>
        <begin position="139"/>
        <end position="160"/>
    </location>
</feature>
<comment type="similarity">
    <text evidence="5">Belongs to the SAT4 family.</text>
</comment>
<name>A0A4S2MH75_9PEZI</name>
<dbReference type="GO" id="GO:0016020">
    <property type="term" value="C:membrane"/>
    <property type="evidence" value="ECO:0007669"/>
    <property type="project" value="UniProtKB-SubCell"/>
</dbReference>
<keyword evidence="10" id="KW-1185">Reference proteome</keyword>
<feature type="transmembrane region" description="Helical" evidence="7">
    <location>
        <begin position="223"/>
        <end position="246"/>
    </location>
</feature>
<dbReference type="STRING" id="341454.A0A4S2MH75"/>
<reference evidence="9 10" key="1">
    <citation type="submission" date="2019-04" db="EMBL/GenBank/DDBJ databases">
        <title>Comparative genomics and transcriptomics to analyze fruiting body development in filamentous ascomycetes.</title>
        <authorList>
            <consortium name="DOE Joint Genome Institute"/>
            <person name="Lutkenhaus R."/>
            <person name="Traeger S."/>
            <person name="Breuer J."/>
            <person name="Kuo A."/>
            <person name="Lipzen A."/>
            <person name="Pangilinan J."/>
            <person name="Dilworth D."/>
            <person name="Sandor L."/>
            <person name="Poggeler S."/>
            <person name="Barry K."/>
            <person name="Grigoriev I.V."/>
            <person name="Nowrousian M."/>
        </authorList>
    </citation>
    <scope>NUCLEOTIDE SEQUENCE [LARGE SCALE GENOMIC DNA]</scope>
    <source>
        <strain evidence="9 10">CBS 389.68</strain>
    </source>
</reference>
<evidence type="ECO:0000259" key="8">
    <source>
        <dbReference type="Pfam" id="PF20684"/>
    </source>
</evidence>
<evidence type="ECO:0000256" key="2">
    <source>
        <dbReference type="ARBA" id="ARBA00022692"/>
    </source>
</evidence>
<dbReference type="Pfam" id="PF20684">
    <property type="entry name" value="Fung_rhodopsin"/>
    <property type="match status" value="1"/>
</dbReference>
<dbReference type="AlphaFoldDB" id="A0A4S2MH75"/>
<organism evidence="9 10">
    <name type="scientific">Ascodesmis nigricans</name>
    <dbReference type="NCBI Taxonomy" id="341454"/>
    <lineage>
        <taxon>Eukaryota</taxon>
        <taxon>Fungi</taxon>
        <taxon>Dikarya</taxon>
        <taxon>Ascomycota</taxon>
        <taxon>Pezizomycotina</taxon>
        <taxon>Pezizomycetes</taxon>
        <taxon>Pezizales</taxon>
        <taxon>Ascodesmidaceae</taxon>
        <taxon>Ascodesmis</taxon>
    </lineage>
</organism>
<evidence type="ECO:0000256" key="3">
    <source>
        <dbReference type="ARBA" id="ARBA00022989"/>
    </source>
</evidence>
<evidence type="ECO:0000256" key="4">
    <source>
        <dbReference type="ARBA" id="ARBA00023136"/>
    </source>
</evidence>
<accession>A0A4S2MH75</accession>
<feature type="region of interest" description="Disordered" evidence="6">
    <location>
        <begin position="1"/>
        <end position="20"/>
    </location>
</feature>
<evidence type="ECO:0000256" key="1">
    <source>
        <dbReference type="ARBA" id="ARBA00004141"/>
    </source>
</evidence>
<dbReference type="InterPro" id="IPR052337">
    <property type="entry name" value="SAT4-like"/>
</dbReference>
<keyword evidence="3 7" id="KW-1133">Transmembrane helix</keyword>
<feature type="transmembrane region" description="Helical" evidence="7">
    <location>
        <begin position="192"/>
        <end position="211"/>
    </location>
</feature>
<evidence type="ECO:0000256" key="7">
    <source>
        <dbReference type="SAM" id="Phobius"/>
    </source>
</evidence>
<dbReference type="Proteomes" id="UP000298138">
    <property type="component" value="Unassembled WGS sequence"/>
</dbReference>
<proteinExistence type="inferred from homology"/>
<feature type="transmembrane region" description="Helical" evidence="7">
    <location>
        <begin position="266"/>
        <end position="287"/>
    </location>
</feature>
<dbReference type="InParanoid" id="A0A4S2MH75"/>